<gene>
    <name evidence="2" type="ORF">B0H64DRAFT_327077</name>
</gene>
<sequence length="622" mass="71489">FLHSTRCTMHTPPRLLNAMDSDETSEGSVIEESRWQNGEEPVPDLDDILAQLRQEIAAWLDARADASSLDIATAYDELRHLDTREMLLLPDKNSLYLNSRYQKSAVQVIRDAKSDPILRTFDPRRQLLRSRALQLSRSRLRPLKINDLPLDILHIIFHNFQDDALTEGWECHRSVCWHEYTITQTRRRRRTISQTPDIAAGVRGIQISLGYRPKEYADDITRFTRARLRALSKFAGHCEHDVAYNYWPPENFDESSKDGELVQRAVELRRALENYRRLYDEWDEYVDATVRGETLMGPLPECQAIFQKGYAEYCRLQKEQQDLLRNCNFANALAAAASRMPNVHCFNFVDEWHPNAPERDHAEWLNDKKLIFCSMQDPLNFQDVEEESVWPEEAICKLESFDFDIANCWDGREAPLPDKDKSHLDNFLGAILSRCGQQLRILKLDLRDVSINTGKYEGSEEAYRADSILNKLRKLPRIRHLHLRCLELEGRTLNAFCRGLGSNLRQLNLSDVVVRNGVWADAFDVLRNKAAAAGMVTGPVHEIDTSFSRLHGAEFTMTDPLPLGFGGPEYQSYHYSPHENSLEQAAEWYVEGLLDSNPLRGPSLKDISTCAYGIPFPCITHI</sequence>
<evidence type="ECO:0000313" key="2">
    <source>
        <dbReference type="EMBL" id="KAK3293133.1"/>
    </source>
</evidence>
<evidence type="ECO:0000313" key="3">
    <source>
        <dbReference type="Proteomes" id="UP001278766"/>
    </source>
</evidence>
<dbReference type="Proteomes" id="UP001278766">
    <property type="component" value="Unassembled WGS sequence"/>
</dbReference>
<dbReference type="InterPro" id="IPR032675">
    <property type="entry name" value="LRR_dom_sf"/>
</dbReference>
<dbReference type="EMBL" id="JAUEPN010000006">
    <property type="protein sequence ID" value="KAK3293133.1"/>
    <property type="molecule type" value="Genomic_DNA"/>
</dbReference>
<dbReference type="GeneID" id="87837714"/>
<dbReference type="RefSeq" id="XP_062656647.1">
    <property type="nucleotide sequence ID" value="XM_062800766.1"/>
</dbReference>
<proteinExistence type="predicted"/>
<evidence type="ECO:0000256" key="1">
    <source>
        <dbReference type="SAM" id="MobiDB-lite"/>
    </source>
</evidence>
<organism evidence="2 3">
    <name type="scientific">Chaetomium fimeti</name>
    <dbReference type="NCBI Taxonomy" id="1854472"/>
    <lineage>
        <taxon>Eukaryota</taxon>
        <taxon>Fungi</taxon>
        <taxon>Dikarya</taxon>
        <taxon>Ascomycota</taxon>
        <taxon>Pezizomycotina</taxon>
        <taxon>Sordariomycetes</taxon>
        <taxon>Sordariomycetidae</taxon>
        <taxon>Sordariales</taxon>
        <taxon>Chaetomiaceae</taxon>
        <taxon>Chaetomium</taxon>
    </lineage>
</organism>
<dbReference type="Gene3D" id="3.80.10.10">
    <property type="entry name" value="Ribonuclease Inhibitor"/>
    <property type="match status" value="1"/>
</dbReference>
<name>A0AAE0LPW3_9PEZI</name>
<protein>
    <submittedName>
        <fullName evidence="2">Uncharacterized protein</fullName>
    </submittedName>
</protein>
<accession>A0AAE0LPW3</accession>
<dbReference type="AlphaFoldDB" id="A0AAE0LPW3"/>
<dbReference type="SUPFAM" id="SSF52047">
    <property type="entry name" value="RNI-like"/>
    <property type="match status" value="1"/>
</dbReference>
<reference evidence="2" key="1">
    <citation type="journal article" date="2023" name="Mol. Phylogenet. Evol.">
        <title>Genome-scale phylogeny and comparative genomics of the fungal order Sordariales.</title>
        <authorList>
            <person name="Hensen N."/>
            <person name="Bonometti L."/>
            <person name="Westerberg I."/>
            <person name="Brannstrom I.O."/>
            <person name="Guillou S."/>
            <person name="Cros-Aarteil S."/>
            <person name="Calhoun S."/>
            <person name="Haridas S."/>
            <person name="Kuo A."/>
            <person name="Mondo S."/>
            <person name="Pangilinan J."/>
            <person name="Riley R."/>
            <person name="LaButti K."/>
            <person name="Andreopoulos B."/>
            <person name="Lipzen A."/>
            <person name="Chen C."/>
            <person name="Yan M."/>
            <person name="Daum C."/>
            <person name="Ng V."/>
            <person name="Clum A."/>
            <person name="Steindorff A."/>
            <person name="Ohm R.A."/>
            <person name="Martin F."/>
            <person name="Silar P."/>
            <person name="Natvig D.O."/>
            <person name="Lalanne C."/>
            <person name="Gautier V."/>
            <person name="Ament-Velasquez S.L."/>
            <person name="Kruys A."/>
            <person name="Hutchinson M.I."/>
            <person name="Powell A.J."/>
            <person name="Barry K."/>
            <person name="Miller A.N."/>
            <person name="Grigoriev I.V."/>
            <person name="Debuchy R."/>
            <person name="Gladieux P."/>
            <person name="Hiltunen Thoren M."/>
            <person name="Johannesson H."/>
        </authorList>
    </citation>
    <scope>NUCLEOTIDE SEQUENCE</scope>
    <source>
        <strain evidence="2">CBS 168.71</strain>
    </source>
</reference>
<keyword evidence="3" id="KW-1185">Reference proteome</keyword>
<comment type="caution">
    <text evidence="2">The sequence shown here is derived from an EMBL/GenBank/DDBJ whole genome shotgun (WGS) entry which is preliminary data.</text>
</comment>
<feature type="non-terminal residue" evidence="2">
    <location>
        <position position="1"/>
    </location>
</feature>
<feature type="region of interest" description="Disordered" evidence="1">
    <location>
        <begin position="12"/>
        <end position="38"/>
    </location>
</feature>
<reference evidence="2" key="2">
    <citation type="submission" date="2023-06" db="EMBL/GenBank/DDBJ databases">
        <authorList>
            <consortium name="Lawrence Berkeley National Laboratory"/>
            <person name="Haridas S."/>
            <person name="Hensen N."/>
            <person name="Bonometti L."/>
            <person name="Westerberg I."/>
            <person name="Brannstrom I.O."/>
            <person name="Guillou S."/>
            <person name="Cros-Aarteil S."/>
            <person name="Calhoun S."/>
            <person name="Kuo A."/>
            <person name="Mondo S."/>
            <person name="Pangilinan J."/>
            <person name="Riley R."/>
            <person name="Labutti K."/>
            <person name="Andreopoulos B."/>
            <person name="Lipzen A."/>
            <person name="Chen C."/>
            <person name="Yanf M."/>
            <person name="Daum C."/>
            <person name="Ng V."/>
            <person name="Clum A."/>
            <person name="Steindorff A."/>
            <person name="Ohm R."/>
            <person name="Martin F."/>
            <person name="Silar P."/>
            <person name="Natvig D."/>
            <person name="Lalanne C."/>
            <person name="Gautier V."/>
            <person name="Ament-Velasquez S.L."/>
            <person name="Kruys A."/>
            <person name="Hutchinson M.I."/>
            <person name="Powell A.J."/>
            <person name="Barry K."/>
            <person name="Miller A.N."/>
            <person name="Grigoriev I.V."/>
            <person name="Debuchy R."/>
            <person name="Gladieux P."/>
            <person name="Thoren M.H."/>
            <person name="Johannesson H."/>
        </authorList>
    </citation>
    <scope>NUCLEOTIDE SEQUENCE</scope>
    <source>
        <strain evidence="2">CBS 168.71</strain>
    </source>
</reference>